<dbReference type="RefSeq" id="WP_109388851.1">
    <property type="nucleotide sequence ID" value="NZ_QETF01000009.1"/>
</dbReference>
<reference evidence="2" key="1">
    <citation type="submission" date="2018-05" db="EMBL/GenBank/DDBJ databases">
        <authorList>
            <person name="Du Z."/>
            <person name="Wang X."/>
        </authorList>
    </citation>
    <scope>NUCLEOTIDE SEQUENCE [LARGE SCALE GENOMIC DNA]</scope>
    <source>
        <strain evidence="2">WDS4C29</strain>
    </source>
</reference>
<evidence type="ECO:0008006" key="3">
    <source>
        <dbReference type="Google" id="ProtNLM"/>
    </source>
</evidence>
<dbReference type="EMBL" id="QETF01000009">
    <property type="protein sequence ID" value="PWG16814.1"/>
    <property type="molecule type" value="Genomic_DNA"/>
</dbReference>
<accession>A0A2V1P4N8</accession>
<gene>
    <name evidence="1" type="ORF">DFK10_09805</name>
</gene>
<dbReference type="CDD" id="cd07812">
    <property type="entry name" value="SRPBCC"/>
    <property type="match status" value="1"/>
</dbReference>
<dbReference type="Gene3D" id="3.30.530.20">
    <property type="match status" value="1"/>
</dbReference>
<evidence type="ECO:0000313" key="1">
    <source>
        <dbReference type="EMBL" id="PWG16814.1"/>
    </source>
</evidence>
<organism evidence="1 2">
    <name type="scientific">Salibaculum griseiflavum</name>
    <dbReference type="NCBI Taxonomy" id="1914409"/>
    <lineage>
        <taxon>Bacteria</taxon>
        <taxon>Pseudomonadati</taxon>
        <taxon>Pseudomonadota</taxon>
        <taxon>Alphaproteobacteria</taxon>
        <taxon>Rhodobacterales</taxon>
        <taxon>Roseobacteraceae</taxon>
        <taxon>Salibaculum</taxon>
    </lineage>
</organism>
<dbReference type="SUPFAM" id="SSF55961">
    <property type="entry name" value="Bet v1-like"/>
    <property type="match status" value="1"/>
</dbReference>
<dbReference type="AlphaFoldDB" id="A0A2V1P4N8"/>
<sequence length="155" mass="17628">MEFRAREDIEAPLDHVFREISDFPAFERAIMRRGGDVAVLPGPVPPERGARWEVRFRFRGKDRRIEAMLDKLDPAQGMSIAFESPNIKGDCVVDLVPLSPSRTRLNIVVSVKPVSIAAKLVAQSLRFGKHRMTRRFKTMVTTYAEDVEARYRATA</sequence>
<proteinExistence type="predicted"/>
<dbReference type="Proteomes" id="UP000245293">
    <property type="component" value="Unassembled WGS sequence"/>
</dbReference>
<comment type="caution">
    <text evidence="1">The sequence shown here is derived from an EMBL/GenBank/DDBJ whole genome shotgun (WGS) entry which is preliminary data.</text>
</comment>
<dbReference type="OrthoDB" id="7860307at2"/>
<evidence type="ECO:0000313" key="2">
    <source>
        <dbReference type="Proteomes" id="UP000245293"/>
    </source>
</evidence>
<keyword evidence="2" id="KW-1185">Reference proteome</keyword>
<name>A0A2V1P4N8_9RHOB</name>
<protein>
    <recommendedName>
        <fullName evidence="3">SRPBCC family protein</fullName>
    </recommendedName>
</protein>
<dbReference type="InterPro" id="IPR023393">
    <property type="entry name" value="START-like_dom_sf"/>
</dbReference>